<feature type="chain" id="PRO_5012191602" evidence="3">
    <location>
        <begin position="19"/>
        <end position="329"/>
    </location>
</feature>
<gene>
    <name evidence="5" type="primary">irpA</name>
    <name evidence="5" type="ORF">ROJ8625_01466</name>
</gene>
<comment type="subcellular location">
    <subcellularLocation>
        <location evidence="1">Cell envelope</location>
    </subcellularLocation>
</comment>
<accession>A0A1X6YUV7</accession>
<evidence type="ECO:0000256" key="1">
    <source>
        <dbReference type="ARBA" id="ARBA00004196"/>
    </source>
</evidence>
<evidence type="ECO:0000313" key="5">
    <source>
        <dbReference type="EMBL" id="SLN32067.1"/>
    </source>
</evidence>
<dbReference type="Gene3D" id="1.20.1420.20">
    <property type="entry name" value="M75 peptidase, HXXE motif"/>
    <property type="match status" value="1"/>
</dbReference>
<dbReference type="GO" id="GO:0030313">
    <property type="term" value="C:cell envelope"/>
    <property type="evidence" value="ECO:0007669"/>
    <property type="project" value="UniProtKB-SubCell"/>
</dbReference>
<dbReference type="CDD" id="cd14659">
    <property type="entry name" value="Imelysin-like_IPPA"/>
    <property type="match status" value="1"/>
</dbReference>
<dbReference type="Proteomes" id="UP000193570">
    <property type="component" value="Unassembled WGS sequence"/>
</dbReference>
<proteinExistence type="predicted"/>
<dbReference type="AlphaFoldDB" id="A0A1X6YUV7"/>
<dbReference type="RefSeq" id="WP_085791187.1">
    <property type="nucleotide sequence ID" value="NZ_FWFK01000002.1"/>
</dbReference>
<keyword evidence="2 3" id="KW-0732">Signal</keyword>
<evidence type="ECO:0000313" key="6">
    <source>
        <dbReference type="Proteomes" id="UP000193570"/>
    </source>
</evidence>
<keyword evidence="6" id="KW-1185">Reference proteome</keyword>
<name>A0A1X6YUV7_9RHOB</name>
<dbReference type="OrthoDB" id="5729110at2"/>
<dbReference type="Pfam" id="PF09375">
    <property type="entry name" value="Peptidase_M75"/>
    <property type="match status" value="1"/>
</dbReference>
<protein>
    <submittedName>
        <fullName evidence="5">Iron-regulated protein A</fullName>
    </submittedName>
</protein>
<feature type="signal peptide" evidence="3">
    <location>
        <begin position="1"/>
        <end position="18"/>
    </location>
</feature>
<dbReference type="InterPro" id="IPR018976">
    <property type="entry name" value="Imelysin-like"/>
</dbReference>
<evidence type="ECO:0000256" key="2">
    <source>
        <dbReference type="ARBA" id="ARBA00022729"/>
    </source>
</evidence>
<sequence length="329" mass="34902">MRRALVATLCLIAGPAVAGVDAALDEHVLPGTARFAERAAAFEDAAQEDCSAEALRPAYHDAFDAWLGIAHLGLGPLEDGGRGLAIAFWPDTRGMVDRTVRRLVADEDPATSDADAFAEVSVAGRGLFAAERLLFDADYAGYAEGDYTCSLVRAVAKDLSRMAAAVASEWREDFAPLMREAGSDGNTRFLSEREAAQALFTTLVTGLEFVADRRLGVPMGSFDAPRPQMAEARRSGRSLRNVVGYLEALKELARTLSDAPIPQTEAAFAQALETARELEDPVFAGVETPVGRLRVEALQTEVDAITQAVGSEIAPALGVSVGFNSADGD</sequence>
<evidence type="ECO:0000259" key="4">
    <source>
        <dbReference type="Pfam" id="PF09375"/>
    </source>
</evidence>
<dbReference type="InterPro" id="IPR034984">
    <property type="entry name" value="Imelysin-like_IPPA"/>
</dbReference>
<evidence type="ECO:0000256" key="3">
    <source>
        <dbReference type="SAM" id="SignalP"/>
    </source>
</evidence>
<reference evidence="5 6" key="1">
    <citation type="submission" date="2017-03" db="EMBL/GenBank/DDBJ databases">
        <authorList>
            <person name="Afonso C.L."/>
            <person name="Miller P.J."/>
            <person name="Scott M.A."/>
            <person name="Spackman E."/>
            <person name="Goraichik I."/>
            <person name="Dimitrov K.M."/>
            <person name="Suarez D.L."/>
            <person name="Swayne D.E."/>
        </authorList>
    </citation>
    <scope>NUCLEOTIDE SEQUENCE [LARGE SCALE GENOMIC DNA]</scope>
    <source>
        <strain evidence="5 6">CECT 8625</strain>
    </source>
</reference>
<organism evidence="5 6">
    <name type="scientific">Roseivivax jejudonensis</name>
    <dbReference type="NCBI Taxonomy" id="1529041"/>
    <lineage>
        <taxon>Bacteria</taxon>
        <taxon>Pseudomonadati</taxon>
        <taxon>Pseudomonadota</taxon>
        <taxon>Alphaproteobacteria</taxon>
        <taxon>Rhodobacterales</taxon>
        <taxon>Roseobacteraceae</taxon>
        <taxon>Roseivivax</taxon>
    </lineage>
</organism>
<dbReference type="EMBL" id="FWFK01000002">
    <property type="protein sequence ID" value="SLN32067.1"/>
    <property type="molecule type" value="Genomic_DNA"/>
</dbReference>
<feature type="domain" description="Imelysin-like" evidence="4">
    <location>
        <begin position="29"/>
        <end position="307"/>
    </location>
</feature>
<dbReference type="InterPro" id="IPR038352">
    <property type="entry name" value="Imelysin_sf"/>
</dbReference>